<sequence>MQSDSADRGVPSNSCAAKVLRQLTQDRHRAVEALPIFRRLLLAEVTLADYAAVLTTHYRFYTVVEPVLIANNALGLSYQARLPLLTRDLTALGCPLPASTNHSLTIPTKAAACGCRYVIEGSALGGNIITAHLRARLGDAIDSALAFYTLDGRPLLSWPKVQAALSEQLDSQQATNEAAAYANLVFSLLERLANA</sequence>
<dbReference type="InterPro" id="IPR016053">
    <property type="entry name" value="Haem_Oase-like"/>
</dbReference>
<gene>
    <name evidence="1" type="ORF">NP603_09320</name>
</gene>
<dbReference type="Pfam" id="PF01126">
    <property type="entry name" value="Heme_oxygenase"/>
    <property type="match status" value="1"/>
</dbReference>
<dbReference type="InterPro" id="IPR016084">
    <property type="entry name" value="Haem_Oase-like_multi-hlx"/>
</dbReference>
<dbReference type="CDD" id="cd19166">
    <property type="entry name" value="HemeO-bac"/>
    <property type="match status" value="1"/>
</dbReference>
<reference evidence="1 2" key="1">
    <citation type="submission" date="2022-07" db="EMBL/GenBank/DDBJ databases">
        <title>Methylomonas rivi sp. nov., Methylomonas rosea sp. nov., Methylomonas aureus sp. nov. and Methylomonas subterranea sp. nov., four novel methanotrophs isolated from a freshwater creek and the deep terrestrial subsurface.</title>
        <authorList>
            <person name="Abin C."/>
            <person name="Sankaranarayanan K."/>
            <person name="Garner C."/>
            <person name="Sindelar R."/>
            <person name="Kotary K."/>
            <person name="Garner R."/>
            <person name="Barclay S."/>
            <person name="Lawson P."/>
            <person name="Krumholz L."/>
        </authorList>
    </citation>
    <scope>NUCLEOTIDE SEQUENCE [LARGE SCALE GENOMIC DNA]</scope>
    <source>
        <strain evidence="1 2">SURF-1</strain>
    </source>
</reference>
<dbReference type="RefSeq" id="WP_256610601.1">
    <property type="nucleotide sequence ID" value="NZ_JANIBM010000008.1"/>
</dbReference>
<name>A0ABT1UHY9_9GAMM</name>
<dbReference type="Gene3D" id="1.20.910.10">
    <property type="entry name" value="Heme oxygenase-like"/>
    <property type="match status" value="1"/>
</dbReference>
<proteinExistence type="predicted"/>
<evidence type="ECO:0000313" key="1">
    <source>
        <dbReference type="EMBL" id="MCQ8181309.1"/>
    </source>
</evidence>
<dbReference type="SUPFAM" id="SSF48613">
    <property type="entry name" value="Heme oxygenase-like"/>
    <property type="match status" value="1"/>
</dbReference>
<accession>A0ABT1UHY9</accession>
<dbReference type="EMBL" id="JANIBM010000008">
    <property type="protein sequence ID" value="MCQ8181309.1"/>
    <property type="molecule type" value="Genomic_DNA"/>
</dbReference>
<protein>
    <submittedName>
        <fullName evidence="1">Biliverdin-producing heme oxygenase</fullName>
    </submittedName>
</protein>
<comment type="caution">
    <text evidence="1">The sequence shown here is derived from an EMBL/GenBank/DDBJ whole genome shotgun (WGS) entry which is preliminary data.</text>
</comment>
<organism evidence="1 2">
    <name type="scientific">Methylomonas aurea</name>
    <dbReference type="NCBI Taxonomy" id="2952224"/>
    <lineage>
        <taxon>Bacteria</taxon>
        <taxon>Pseudomonadati</taxon>
        <taxon>Pseudomonadota</taxon>
        <taxon>Gammaproteobacteria</taxon>
        <taxon>Methylococcales</taxon>
        <taxon>Methylococcaceae</taxon>
        <taxon>Methylomonas</taxon>
    </lineage>
</organism>
<dbReference type="Proteomes" id="UP001524569">
    <property type="component" value="Unassembled WGS sequence"/>
</dbReference>
<keyword evidence="2" id="KW-1185">Reference proteome</keyword>
<evidence type="ECO:0000313" key="2">
    <source>
        <dbReference type="Proteomes" id="UP001524569"/>
    </source>
</evidence>